<sequence length="104" mass="11474">MCFILKGFSGNCFFNLDGLDNGPIQLMPGKTSLSSVCPVRREDSAGSGSFTFPRTRHQRLRRRDPSSCPAVQTASRTRTRTRRRGETWRGEEGGGLLALLSGLK</sequence>
<evidence type="ECO:0000256" key="1">
    <source>
        <dbReference type="SAM" id="MobiDB-lite"/>
    </source>
</evidence>
<keyword evidence="3" id="KW-1185">Reference proteome</keyword>
<proteinExistence type="predicted"/>
<evidence type="ECO:0000313" key="2">
    <source>
        <dbReference type="EMBL" id="GLD52803.1"/>
    </source>
</evidence>
<evidence type="ECO:0000313" key="3">
    <source>
        <dbReference type="Proteomes" id="UP001279410"/>
    </source>
</evidence>
<name>A0AAD3R295_LATJO</name>
<comment type="caution">
    <text evidence="2">The sequence shown here is derived from an EMBL/GenBank/DDBJ whole genome shotgun (WGS) entry which is preliminary data.</text>
</comment>
<gene>
    <name evidence="2" type="ORF">AKAME5_000564400</name>
</gene>
<accession>A0AAD3R295</accession>
<dbReference type="EMBL" id="BRZM01000015">
    <property type="protein sequence ID" value="GLD52803.1"/>
    <property type="molecule type" value="Genomic_DNA"/>
</dbReference>
<organism evidence="2 3">
    <name type="scientific">Lates japonicus</name>
    <name type="common">Japanese lates</name>
    <dbReference type="NCBI Taxonomy" id="270547"/>
    <lineage>
        <taxon>Eukaryota</taxon>
        <taxon>Metazoa</taxon>
        <taxon>Chordata</taxon>
        <taxon>Craniata</taxon>
        <taxon>Vertebrata</taxon>
        <taxon>Euteleostomi</taxon>
        <taxon>Actinopterygii</taxon>
        <taxon>Neopterygii</taxon>
        <taxon>Teleostei</taxon>
        <taxon>Neoteleostei</taxon>
        <taxon>Acanthomorphata</taxon>
        <taxon>Carangaria</taxon>
        <taxon>Carangaria incertae sedis</taxon>
        <taxon>Centropomidae</taxon>
        <taxon>Lates</taxon>
    </lineage>
</organism>
<dbReference type="AlphaFoldDB" id="A0AAD3R295"/>
<protein>
    <submittedName>
        <fullName evidence="2">Coiled-coil domain-containing protein 9 isoform X1</fullName>
    </submittedName>
</protein>
<reference evidence="2" key="1">
    <citation type="submission" date="2022-08" db="EMBL/GenBank/DDBJ databases">
        <title>Genome sequencing of akame (Lates japonicus).</title>
        <authorList>
            <person name="Hashiguchi Y."/>
            <person name="Takahashi H."/>
        </authorList>
    </citation>
    <scope>NUCLEOTIDE SEQUENCE</scope>
    <source>
        <strain evidence="2">Kochi</strain>
    </source>
</reference>
<feature type="region of interest" description="Disordered" evidence="1">
    <location>
        <begin position="41"/>
        <end position="89"/>
    </location>
</feature>
<dbReference type="Proteomes" id="UP001279410">
    <property type="component" value="Unassembled WGS sequence"/>
</dbReference>